<dbReference type="PANTHER" id="PTHR34473:SF2">
    <property type="entry name" value="UPF0699 TRANSMEMBRANE PROTEIN YDBT"/>
    <property type="match status" value="1"/>
</dbReference>
<sequence>MTEKHLHPFAALQIFRKTLVLYLVPLVNVLFERNWEALRAALRQDIVLFLLVCGVSWVILRASSWSLDENGTLCLHWKLLFRFDRTVRGASLAALTIERPFYFRLAGASRVTLYPMGEPKKRTLTLCLTKGDAAQLADQLLPVEAPSLHRPKGGERAALGLLGANGLSTLALFLLAIRQSRQGPDRYELAFAQINFLAGLAARWLPTGAAWLLAFVGFLLGLSLIRSFVQTVHYEVWHTADQIGSSGGWLDRFEIRVKTAEISYADVRLSPFARLLRRWPVFVTAGGCSPELPLFVYRSGEEALFRELLPEFRMPPDLLARTEQRSLIFFAPAGIPFALCALLTLISVYTLPSLTVTLLFPTVFFAAGLAGGMMGYRREGVWLRDGQLTLRRQRGIYLHSICVFHPDLCLTANQSPWAANVDRTNLTFAFPGRVKLTVRSVPWRDAQKCFEFLESPLRR</sequence>
<feature type="transmembrane region" description="Helical" evidence="1">
    <location>
        <begin position="42"/>
        <end position="60"/>
    </location>
</feature>
<organism evidence="2 3">
    <name type="scientific">Faecalibacterium prausnitzii</name>
    <dbReference type="NCBI Taxonomy" id="853"/>
    <lineage>
        <taxon>Bacteria</taxon>
        <taxon>Bacillati</taxon>
        <taxon>Bacillota</taxon>
        <taxon>Clostridia</taxon>
        <taxon>Eubacteriales</taxon>
        <taxon>Oscillospiraceae</taxon>
        <taxon>Faecalibacterium</taxon>
    </lineage>
</organism>
<evidence type="ECO:0000313" key="3">
    <source>
        <dbReference type="Proteomes" id="UP000220005"/>
    </source>
</evidence>
<accession>A0A2A7AQG1</accession>
<keyword evidence="1" id="KW-1133">Transmembrane helix</keyword>
<feature type="transmembrane region" description="Helical" evidence="1">
    <location>
        <begin position="356"/>
        <end position="376"/>
    </location>
</feature>
<dbReference type="Proteomes" id="UP000220005">
    <property type="component" value="Unassembled WGS sequence"/>
</dbReference>
<feature type="transmembrane region" description="Helical" evidence="1">
    <location>
        <begin position="211"/>
        <end position="229"/>
    </location>
</feature>
<protein>
    <recommendedName>
        <fullName evidence="4">PH domain-containing protein</fullName>
    </recommendedName>
</protein>
<evidence type="ECO:0000256" key="1">
    <source>
        <dbReference type="SAM" id="Phobius"/>
    </source>
</evidence>
<gene>
    <name evidence="2" type="ORF">CGS58_08710</name>
</gene>
<evidence type="ECO:0008006" key="4">
    <source>
        <dbReference type="Google" id="ProtNLM"/>
    </source>
</evidence>
<keyword evidence="1" id="KW-0812">Transmembrane</keyword>
<proteinExistence type="predicted"/>
<reference evidence="2 3" key="1">
    <citation type="journal article" date="2017" name="Front. Microbiol.">
        <title>New Insights into the Diversity of the Genus Faecalibacterium.</title>
        <authorList>
            <person name="Benevides L."/>
            <person name="Burman S."/>
            <person name="Martin R."/>
            <person name="Robert V."/>
            <person name="Thomas M."/>
            <person name="Miquel S."/>
            <person name="Chain F."/>
            <person name="Sokol H."/>
            <person name="Bermudez-Humaran L.G."/>
            <person name="Morrison M."/>
            <person name="Langella P."/>
            <person name="Azevedo V.A."/>
            <person name="Chatel J.M."/>
            <person name="Soares S."/>
        </authorList>
    </citation>
    <scope>NUCLEOTIDE SEQUENCE [LARGE SCALE GENOMIC DNA]</scope>
    <source>
        <strain evidence="2 3">CNCM I 4575</strain>
    </source>
</reference>
<dbReference type="EMBL" id="NMTY01000016">
    <property type="protein sequence ID" value="PDX81366.1"/>
    <property type="molecule type" value="Genomic_DNA"/>
</dbReference>
<dbReference type="PANTHER" id="PTHR34473">
    <property type="entry name" value="UPF0699 TRANSMEMBRANE PROTEIN YDBS"/>
    <property type="match status" value="1"/>
</dbReference>
<feature type="transmembrane region" description="Helical" evidence="1">
    <location>
        <begin position="157"/>
        <end position="177"/>
    </location>
</feature>
<feature type="transmembrane region" description="Helical" evidence="1">
    <location>
        <begin position="6"/>
        <end position="30"/>
    </location>
</feature>
<evidence type="ECO:0000313" key="2">
    <source>
        <dbReference type="EMBL" id="PDX81366.1"/>
    </source>
</evidence>
<dbReference type="AlphaFoldDB" id="A0A2A7AQG1"/>
<feature type="transmembrane region" description="Helical" evidence="1">
    <location>
        <begin position="327"/>
        <end position="350"/>
    </location>
</feature>
<keyword evidence="1" id="KW-0472">Membrane</keyword>
<name>A0A2A7AQG1_9FIRM</name>
<comment type="caution">
    <text evidence="2">The sequence shown here is derived from an EMBL/GenBank/DDBJ whole genome shotgun (WGS) entry which is preliminary data.</text>
</comment>